<accession>A0A8S5LBS2</accession>
<organism evidence="1">
    <name type="scientific">Siphoviridae sp. ctpGU1</name>
    <dbReference type="NCBI Taxonomy" id="2823601"/>
    <lineage>
        <taxon>Viruses</taxon>
        <taxon>Duplodnaviria</taxon>
        <taxon>Heunggongvirae</taxon>
        <taxon>Uroviricota</taxon>
        <taxon>Caudoviricetes</taxon>
    </lineage>
</organism>
<name>A0A8S5LBS2_9CAUD</name>
<proteinExistence type="predicted"/>
<protein>
    <submittedName>
        <fullName evidence="1">Uncharacterized protein</fullName>
    </submittedName>
</protein>
<reference evidence="1" key="1">
    <citation type="journal article" date="2021" name="Proc. Natl. Acad. Sci. U.S.A.">
        <title>A Catalog of Tens of Thousands of Viruses from Human Metagenomes Reveals Hidden Associations with Chronic Diseases.</title>
        <authorList>
            <person name="Tisza M.J."/>
            <person name="Buck C.B."/>
        </authorList>
    </citation>
    <scope>NUCLEOTIDE SEQUENCE</scope>
    <source>
        <strain evidence="1">CtpGU1</strain>
    </source>
</reference>
<dbReference type="EMBL" id="BK014677">
    <property type="protein sequence ID" value="DAD67452.1"/>
    <property type="molecule type" value="Genomic_DNA"/>
</dbReference>
<sequence>MIKRDRFKHLTNRQKSACYFIMKTLDVYLKENETPEEFLNKYLVKAKIKAGWSDPYRKANRYLAPLLPLEDINKYGVWIEKDFVLDLMEHRYEY</sequence>
<evidence type="ECO:0000313" key="1">
    <source>
        <dbReference type="EMBL" id="DAD67452.1"/>
    </source>
</evidence>